<sequence>MSTTPTSHPSRTVVITGASGGIGRATARMLGARGYRLALLARGEVGLAAARREVEAAGGQAITVVVDVAD</sequence>
<protein>
    <submittedName>
        <fullName evidence="3">SDR family NAD(P)-dependent oxidoreductase</fullName>
    </submittedName>
</protein>
<gene>
    <name evidence="3" type="ORF">ACFFJG_01210</name>
</gene>
<dbReference type="PANTHER" id="PTHR44196:SF1">
    <property type="entry name" value="DEHYDROGENASE_REDUCTASE SDR FAMILY MEMBER 7B"/>
    <property type="match status" value="1"/>
</dbReference>
<evidence type="ECO:0000256" key="2">
    <source>
        <dbReference type="ARBA" id="ARBA00023002"/>
    </source>
</evidence>
<proteinExistence type="inferred from homology"/>
<evidence type="ECO:0000313" key="4">
    <source>
        <dbReference type="Proteomes" id="UP001589698"/>
    </source>
</evidence>
<dbReference type="Proteomes" id="UP001589698">
    <property type="component" value="Unassembled WGS sequence"/>
</dbReference>
<accession>A0ABV6DWG6</accession>
<keyword evidence="4" id="KW-1185">Reference proteome</keyword>
<organism evidence="3 4">
    <name type="scientific">Nocardioides zeicaulis</name>
    <dbReference type="NCBI Taxonomy" id="1776857"/>
    <lineage>
        <taxon>Bacteria</taxon>
        <taxon>Bacillati</taxon>
        <taxon>Actinomycetota</taxon>
        <taxon>Actinomycetes</taxon>
        <taxon>Propionibacteriales</taxon>
        <taxon>Nocardioidaceae</taxon>
        <taxon>Nocardioides</taxon>
    </lineage>
</organism>
<keyword evidence="2" id="KW-0560">Oxidoreductase</keyword>
<dbReference type="EMBL" id="JBHLXH010000001">
    <property type="protein sequence ID" value="MFC0221082.1"/>
    <property type="molecule type" value="Genomic_DNA"/>
</dbReference>
<dbReference type="Pfam" id="PF00106">
    <property type="entry name" value="adh_short"/>
    <property type="match status" value="1"/>
</dbReference>
<comment type="similarity">
    <text evidence="1">Belongs to the short-chain dehydrogenases/reductases (SDR) family.</text>
</comment>
<dbReference type="Gene3D" id="3.40.50.720">
    <property type="entry name" value="NAD(P)-binding Rossmann-like Domain"/>
    <property type="match status" value="1"/>
</dbReference>
<reference evidence="3 4" key="1">
    <citation type="submission" date="2024-09" db="EMBL/GenBank/DDBJ databases">
        <authorList>
            <person name="Sun Q."/>
            <person name="Mori K."/>
        </authorList>
    </citation>
    <scope>NUCLEOTIDE SEQUENCE [LARGE SCALE GENOMIC DNA]</scope>
    <source>
        <strain evidence="3 4">CCM 8654</strain>
    </source>
</reference>
<dbReference type="InterPro" id="IPR036291">
    <property type="entry name" value="NAD(P)-bd_dom_sf"/>
</dbReference>
<evidence type="ECO:0000313" key="3">
    <source>
        <dbReference type="EMBL" id="MFC0221082.1"/>
    </source>
</evidence>
<evidence type="ECO:0000256" key="1">
    <source>
        <dbReference type="ARBA" id="ARBA00006484"/>
    </source>
</evidence>
<dbReference type="PANTHER" id="PTHR44196">
    <property type="entry name" value="DEHYDROGENASE/REDUCTASE SDR FAMILY MEMBER 7B"/>
    <property type="match status" value="1"/>
</dbReference>
<comment type="caution">
    <text evidence="3">The sequence shown here is derived from an EMBL/GenBank/DDBJ whole genome shotgun (WGS) entry which is preliminary data.</text>
</comment>
<dbReference type="SUPFAM" id="SSF51735">
    <property type="entry name" value="NAD(P)-binding Rossmann-fold domains"/>
    <property type="match status" value="1"/>
</dbReference>
<dbReference type="InterPro" id="IPR002347">
    <property type="entry name" value="SDR_fam"/>
</dbReference>
<feature type="non-terminal residue" evidence="3">
    <location>
        <position position="70"/>
    </location>
</feature>
<name>A0ABV6DWG6_9ACTN</name>
<dbReference type="RefSeq" id="WP_378516791.1">
    <property type="nucleotide sequence ID" value="NZ_JBHLXH010000001.1"/>
</dbReference>